<evidence type="ECO:0000313" key="3">
    <source>
        <dbReference type="Proteomes" id="UP000439903"/>
    </source>
</evidence>
<feature type="region of interest" description="Disordered" evidence="1">
    <location>
        <begin position="1"/>
        <end position="25"/>
    </location>
</feature>
<name>A0A8H4A0Y0_GIGMA</name>
<comment type="caution">
    <text evidence="2">The sequence shown here is derived from an EMBL/GenBank/DDBJ whole genome shotgun (WGS) entry which is preliminary data.</text>
</comment>
<gene>
    <name evidence="2" type="ORF">F8M41_010877</name>
</gene>
<evidence type="ECO:0000313" key="2">
    <source>
        <dbReference type="EMBL" id="KAF0389846.1"/>
    </source>
</evidence>
<sequence>MFEEDIQLYDSDDDFEDNYEDSTNDDLSEIDLSEVDSNMLNIENSINLAYALNNTNQPTILDEIIDYDKTDFDIDALTSQGMQMRNSLVDKESEDFSNGRV</sequence>
<dbReference type="OrthoDB" id="2431593at2759"/>
<dbReference type="AlphaFoldDB" id="A0A8H4A0Y0"/>
<reference evidence="2 3" key="1">
    <citation type="journal article" date="2019" name="Environ. Microbiol.">
        <title>At the nexus of three kingdoms: the genome of the mycorrhizal fungus Gigaspora margarita provides insights into plant, endobacterial and fungal interactions.</title>
        <authorList>
            <person name="Venice F."/>
            <person name="Ghignone S."/>
            <person name="Salvioli di Fossalunga A."/>
            <person name="Amselem J."/>
            <person name="Novero M."/>
            <person name="Xianan X."/>
            <person name="Sedzielewska Toro K."/>
            <person name="Morin E."/>
            <person name="Lipzen A."/>
            <person name="Grigoriev I.V."/>
            <person name="Henrissat B."/>
            <person name="Martin F.M."/>
            <person name="Bonfante P."/>
        </authorList>
    </citation>
    <scope>NUCLEOTIDE SEQUENCE [LARGE SCALE GENOMIC DNA]</scope>
    <source>
        <strain evidence="2 3">BEG34</strain>
    </source>
</reference>
<dbReference type="Proteomes" id="UP000439903">
    <property type="component" value="Unassembled WGS sequence"/>
</dbReference>
<protein>
    <submittedName>
        <fullName evidence="2">Uncharacterized protein</fullName>
    </submittedName>
</protein>
<accession>A0A8H4A0Y0</accession>
<keyword evidence="3" id="KW-1185">Reference proteome</keyword>
<organism evidence="2 3">
    <name type="scientific">Gigaspora margarita</name>
    <dbReference type="NCBI Taxonomy" id="4874"/>
    <lineage>
        <taxon>Eukaryota</taxon>
        <taxon>Fungi</taxon>
        <taxon>Fungi incertae sedis</taxon>
        <taxon>Mucoromycota</taxon>
        <taxon>Glomeromycotina</taxon>
        <taxon>Glomeromycetes</taxon>
        <taxon>Diversisporales</taxon>
        <taxon>Gigasporaceae</taxon>
        <taxon>Gigaspora</taxon>
    </lineage>
</organism>
<evidence type="ECO:0000256" key="1">
    <source>
        <dbReference type="SAM" id="MobiDB-lite"/>
    </source>
</evidence>
<dbReference type="EMBL" id="WTPW01002248">
    <property type="protein sequence ID" value="KAF0389846.1"/>
    <property type="molecule type" value="Genomic_DNA"/>
</dbReference>
<proteinExistence type="predicted"/>